<feature type="transmembrane region" description="Helical" evidence="1">
    <location>
        <begin position="146"/>
        <end position="171"/>
    </location>
</feature>
<reference evidence="2 3" key="1">
    <citation type="submission" date="2018-03" db="EMBL/GenBank/DDBJ databases">
        <title>Genomic Encyclopedia of Archaeal and Bacterial Type Strains, Phase II (KMG-II): from individual species to whole genera.</title>
        <authorList>
            <person name="Goeker M."/>
        </authorList>
    </citation>
    <scope>NUCLEOTIDE SEQUENCE [LARGE SCALE GENOMIC DNA]</scope>
    <source>
        <strain evidence="2 3">DSM 28229</strain>
    </source>
</reference>
<name>A0A315Z7B6_SEDFL</name>
<evidence type="ECO:0000313" key="3">
    <source>
        <dbReference type="Proteomes" id="UP000245535"/>
    </source>
</evidence>
<comment type="caution">
    <text evidence="2">The sequence shown here is derived from an EMBL/GenBank/DDBJ whole genome shotgun (WGS) entry which is preliminary data.</text>
</comment>
<accession>A0A315Z7B6</accession>
<sequence length="185" mass="19777">MENQFFSELKRLKWGVLFATLTILYGFGMGGFFGANEKAIKTHLADEGKAALEVQYKGDEAAMNKVVSKSWSYFKRSHLHGGAIGAASLALILLLGAMYRKPLLRTVTSIALGFGGLGYSVFWMLAGLTAPGIGGTGAAKDSLEWLAVPTASMLLLGIISVVVLVVTELFLTSSVVEEKLEEVEA</sequence>
<feature type="transmembrane region" description="Helical" evidence="1">
    <location>
        <begin position="106"/>
        <end position="126"/>
    </location>
</feature>
<evidence type="ECO:0000313" key="2">
    <source>
        <dbReference type="EMBL" id="PWJ40034.1"/>
    </source>
</evidence>
<feature type="transmembrane region" description="Helical" evidence="1">
    <location>
        <begin position="79"/>
        <end position="99"/>
    </location>
</feature>
<keyword evidence="3" id="KW-1185">Reference proteome</keyword>
<dbReference type="EMBL" id="QGDO01000005">
    <property type="protein sequence ID" value="PWJ40034.1"/>
    <property type="molecule type" value="Genomic_DNA"/>
</dbReference>
<dbReference type="RefSeq" id="WP_109620397.1">
    <property type="nucleotide sequence ID" value="NZ_QGDO01000005.1"/>
</dbReference>
<dbReference type="OrthoDB" id="289179at2"/>
<evidence type="ECO:0000256" key="1">
    <source>
        <dbReference type="SAM" id="Phobius"/>
    </source>
</evidence>
<keyword evidence="1" id="KW-0472">Membrane</keyword>
<proteinExistence type="predicted"/>
<organism evidence="2 3">
    <name type="scientific">Sediminitomix flava</name>
    <dbReference type="NCBI Taxonomy" id="379075"/>
    <lineage>
        <taxon>Bacteria</taxon>
        <taxon>Pseudomonadati</taxon>
        <taxon>Bacteroidota</taxon>
        <taxon>Cytophagia</taxon>
        <taxon>Cytophagales</taxon>
        <taxon>Flammeovirgaceae</taxon>
        <taxon>Sediminitomix</taxon>
    </lineage>
</organism>
<dbReference type="Proteomes" id="UP000245535">
    <property type="component" value="Unassembled WGS sequence"/>
</dbReference>
<gene>
    <name evidence="2" type="ORF">BC781_10597</name>
</gene>
<keyword evidence="1" id="KW-1133">Transmembrane helix</keyword>
<protein>
    <submittedName>
        <fullName evidence="2">Uncharacterized protein</fullName>
    </submittedName>
</protein>
<feature type="transmembrane region" description="Helical" evidence="1">
    <location>
        <begin position="12"/>
        <end position="35"/>
    </location>
</feature>
<keyword evidence="1" id="KW-0812">Transmembrane</keyword>
<dbReference type="AlphaFoldDB" id="A0A315Z7B6"/>